<evidence type="ECO:0000313" key="2">
    <source>
        <dbReference type="Proteomes" id="UP000626092"/>
    </source>
</evidence>
<dbReference type="EMBL" id="WJXA01000002">
    <property type="protein sequence ID" value="KAF7151854.1"/>
    <property type="molecule type" value="Genomic_DNA"/>
</dbReference>
<accession>A0A834HIZ8</accession>
<keyword evidence="2" id="KW-1185">Reference proteome</keyword>
<name>A0A834HIZ8_RHOSS</name>
<reference evidence="1" key="1">
    <citation type="submission" date="2019-11" db="EMBL/GenBank/DDBJ databases">
        <authorList>
            <person name="Liu Y."/>
            <person name="Hou J."/>
            <person name="Li T.-Q."/>
            <person name="Guan C.-H."/>
            <person name="Wu X."/>
            <person name="Wu H.-Z."/>
            <person name="Ling F."/>
            <person name="Zhang R."/>
            <person name="Shi X.-G."/>
            <person name="Ren J.-P."/>
            <person name="Chen E.-F."/>
            <person name="Sun J.-M."/>
        </authorList>
    </citation>
    <scope>NUCLEOTIDE SEQUENCE</scope>
    <source>
        <strain evidence="1">Adult_tree_wgs_1</strain>
        <tissue evidence="1">Leaves</tissue>
    </source>
</reference>
<organism evidence="1 2">
    <name type="scientific">Rhododendron simsii</name>
    <name type="common">Sims's rhododendron</name>
    <dbReference type="NCBI Taxonomy" id="118357"/>
    <lineage>
        <taxon>Eukaryota</taxon>
        <taxon>Viridiplantae</taxon>
        <taxon>Streptophyta</taxon>
        <taxon>Embryophyta</taxon>
        <taxon>Tracheophyta</taxon>
        <taxon>Spermatophyta</taxon>
        <taxon>Magnoliopsida</taxon>
        <taxon>eudicotyledons</taxon>
        <taxon>Gunneridae</taxon>
        <taxon>Pentapetalae</taxon>
        <taxon>asterids</taxon>
        <taxon>Ericales</taxon>
        <taxon>Ericaceae</taxon>
        <taxon>Ericoideae</taxon>
        <taxon>Rhodoreae</taxon>
        <taxon>Rhododendron</taxon>
    </lineage>
</organism>
<comment type="caution">
    <text evidence="1">The sequence shown here is derived from an EMBL/GenBank/DDBJ whole genome shotgun (WGS) entry which is preliminary data.</text>
</comment>
<protein>
    <submittedName>
        <fullName evidence="1">Uncharacterized protein</fullName>
    </submittedName>
</protein>
<dbReference type="Proteomes" id="UP000626092">
    <property type="component" value="Unassembled WGS sequence"/>
</dbReference>
<evidence type="ECO:0000313" key="1">
    <source>
        <dbReference type="EMBL" id="KAF7151854.1"/>
    </source>
</evidence>
<sequence>MEPSVRLWWRKPTPNDAHEAGACPASTVAAVEPTLSHAQVLHMKEKDVSATAELLRRGDGDALESKL</sequence>
<dbReference type="AlphaFoldDB" id="A0A834HIZ8"/>
<gene>
    <name evidence="1" type="ORF">RHSIM_Rhsim02G0077600</name>
</gene>
<proteinExistence type="predicted"/>
<dbReference type="OrthoDB" id="1785792at2759"/>